<protein>
    <recommendedName>
        <fullName evidence="5">Type II CRISPR RNA-guided endonuclease Cas9</fullName>
    </recommendedName>
</protein>
<comment type="caution">
    <text evidence="3">The sequence shown here is derived from an EMBL/GenBank/DDBJ whole genome shotgun (WGS) entry which is preliminary data.</text>
</comment>
<dbReference type="EMBL" id="LMVH01000001">
    <property type="protein sequence ID" value="KUL99575.1"/>
    <property type="molecule type" value="Genomic_DNA"/>
</dbReference>
<evidence type="ECO:0008006" key="5">
    <source>
        <dbReference type="Google" id="ProtNLM"/>
    </source>
</evidence>
<dbReference type="InterPro" id="IPR032240">
    <property type="entry name" value="Cas9_REC"/>
</dbReference>
<dbReference type="InterPro" id="IPR036397">
    <property type="entry name" value="RNaseH_sf"/>
</dbReference>
<dbReference type="Pfam" id="PF16592">
    <property type="entry name" value="Cas9_REC"/>
    <property type="match status" value="1"/>
</dbReference>
<feature type="domain" description="CRISPR-associated endonuclease Cas9 REC lobe" evidence="1">
    <location>
        <begin position="177"/>
        <end position="371"/>
    </location>
</feature>
<evidence type="ECO:0000259" key="1">
    <source>
        <dbReference type="Pfam" id="PF16592"/>
    </source>
</evidence>
<dbReference type="NCBIfam" id="TIGR01865">
    <property type="entry name" value="cas_Csn1"/>
    <property type="match status" value="1"/>
</dbReference>
<dbReference type="AlphaFoldDB" id="A0A101K6T6"/>
<dbReference type="InterPro" id="IPR032239">
    <property type="entry name" value="Cas9-BH"/>
</dbReference>
<dbReference type="Proteomes" id="UP000054800">
    <property type="component" value="Unassembled WGS sequence"/>
</dbReference>
<dbReference type="Gene3D" id="3.30.420.10">
    <property type="entry name" value="Ribonuclease H-like superfamily/Ribonuclease H"/>
    <property type="match status" value="1"/>
</dbReference>
<evidence type="ECO:0000313" key="4">
    <source>
        <dbReference type="Proteomes" id="UP000054800"/>
    </source>
</evidence>
<dbReference type="GO" id="GO:0003676">
    <property type="term" value="F:nucleic acid binding"/>
    <property type="evidence" value="ECO:0007669"/>
    <property type="project" value="InterPro"/>
</dbReference>
<organism evidence="3 4">
    <name type="scientific">Fusobacterium nucleatum subsp. nucleatum</name>
    <dbReference type="NCBI Taxonomy" id="76856"/>
    <lineage>
        <taxon>Bacteria</taxon>
        <taxon>Fusobacteriati</taxon>
        <taxon>Fusobacteriota</taxon>
        <taxon>Fusobacteriia</taxon>
        <taxon>Fusobacteriales</taxon>
        <taxon>Fusobacteriaceae</taxon>
        <taxon>Fusobacterium</taxon>
    </lineage>
</organism>
<proteinExistence type="predicted"/>
<evidence type="ECO:0000259" key="2">
    <source>
        <dbReference type="Pfam" id="PF16593"/>
    </source>
</evidence>
<sequence>MKKQKFSDYYLGFDIGTNSVGWCVTDMNYNVLRFNKKDMWGSRLFEEAKTAAERRVQRNSRRRLKRRKWRLNLLEEIFSNEILKIDSNFFRRLKESSLWLEDKSSKEKFTLFNDDNYKDYDFYKQYPTIFHLRNELIKNPEKKDIRLVYLAIHSIFKSRGHFLFEGQNLKEIKNFETLYNNLIAFLEDNGINKSIDKDNLEKLEKIVCDSGKGLKDKEKEFKEIFNSDKQLVAIFKLSVGLSVSLNDLFDTDEYKKGEVEKEKISFREQIYEDDKPIYYSILGEKIELLDIAKSFYDFMVLNNILADSQYISEAKVKLYEEHKRDLKNLKYIIRKYNRENYDKLFKDKNESNYPAYIGLNKEKSKKEVIEKSKLKIDDLIKSIYIACLLYFGVNTI</sequence>
<dbReference type="Pfam" id="PF16593">
    <property type="entry name" value="Cas9-BH"/>
    <property type="match status" value="1"/>
</dbReference>
<dbReference type="GO" id="GO:0004519">
    <property type="term" value="F:endonuclease activity"/>
    <property type="evidence" value="ECO:0007669"/>
    <property type="project" value="InterPro"/>
</dbReference>
<accession>A0A101K6T6</accession>
<feature type="domain" description="CRISPR-associated endonuclease Cas9 bridge helix" evidence="2">
    <location>
        <begin position="54"/>
        <end position="86"/>
    </location>
</feature>
<name>A0A101K6T6_FUSNC</name>
<dbReference type="InterPro" id="IPR028629">
    <property type="entry name" value="Cas9"/>
</dbReference>
<reference evidence="3 4" key="1">
    <citation type="submission" date="2015-10" db="EMBL/GenBank/DDBJ databases">
        <authorList>
            <person name="Gilbert D.G."/>
        </authorList>
    </citation>
    <scope>NUCLEOTIDE SEQUENCE [LARGE SCALE GENOMIC DNA]</scope>
    <source>
        <strain evidence="3 4">ChDC F311</strain>
    </source>
</reference>
<evidence type="ECO:0000313" key="3">
    <source>
        <dbReference type="EMBL" id="KUL99575.1"/>
    </source>
</evidence>
<gene>
    <name evidence="3" type="ORF">RO03_08715</name>
</gene>